<dbReference type="Proteomes" id="UP000663869">
    <property type="component" value="Unassembled WGS sequence"/>
</dbReference>
<feature type="region of interest" description="Disordered" evidence="1">
    <location>
        <begin position="1"/>
        <end position="23"/>
    </location>
</feature>
<dbReference type="EMBL" id="CAJOBQ010009635">
    <property type="protein sequence ID" value="CAF4700345.1"/>
    <property type="molecule type" value="Genomic_DNA"/>
</dbReference>
<evidence type="ECO:0000256" key="1">
    <source>
        <dbReference type="SAM" id="MobiDB-lite"/>
    </source>
</evidence>
<feature type="compositionally biased region" description="Acidic residues" evidence="1">
    <location>
        <begin position="1"/>
        <end position="19"/>
    </location>
</feature>
<evidence type="ECO:0000313" key="3">
    <source>
        <dbReference type="EMBL" id="CAF4700345.1"/>
    </source>
</evidence>
<reference evidence="2" key="1">
    <citation type="submission" date="2021-02" db="EMBL/GenBank/DDBJ databases">
        <authorList>
            <person name="Nowell W R."/>
        </authorList>
    </citation>
    <scope>NUCLEOTIDE SEQUENCE</scope>
</reference>
<accession>A0A817ZHU3</accession>
<gene>
    <name evidence="2" type="ORF">FME351_LOCUS8286</name>
    <name evidence="3" type="ORF">TSG867_LOCUS33296</name>
</gene>
<name>A0A817ZHU3_9BILA</name>
<proteinExistence type="predicted"/>
<dbReference type="EMBL" id="CAJNYU010000831">
    <property type="protein sequence ID" value="CAF3392535.1"/>
    <property type="molecule type" value="Genomic_DNA"/>
</dbReference>
<feature type="non-terminal residue" evidence="2">
    <location>
        <position position="1"/>
    </location>
</feature>
<sequence length="58" mass="6884">IVCFDDEINNDDDGDDETNENNQSQVKAIIDHPLMRTVYAMYYDPIKRIYYEIINIIL</sequence>
<comment type="caution">
    <text evidence="2">The sequence shown here is derived from an EMBL/GenBank/DDBJ whole genome shotgun (WGS) entry which is preliminary data.</text>
</comment>
<dbReference type="AlphaFoldDB" id="A0A817ZHU3"/>
<evidence type="ECO:0000313" key="4">
    <source>
        <dbReference type="Proteomes" id="UP000663869"/>
    </source>
</evidence>
<evidence type="ECO:0000313" key="2">
    <source>
        <dbReference type="EMBL" id="CAF3392535.1"/>
    </source>
</evidence>
<organism evidence="2 4">
    <name type="scientific">Rotaria socialis</name>
    <dbReference type="NCBI Taxonomy" id="392032"/>
    <lineage>
        <taxon>Eukaryota</taxon>
        <taxon>Metazoa</taxon>
        <taxon>Spiralia</taxon>
        <taxon>Gnathifera</taxon>
        <taxon>Rotifera</taxon>
        <taxon>Eurotatoria</taxon>
        <taxon>Bdelloidea</taxon>
        <taxon>Philodinida</taxon>
        <taxon>Philodinidae</taxon>
        <taxon>Rotaria</taxon>
    </lineage>
</organism>
<feature type="non-terminal residue" evidence="2">
    <location>
        <position position="58"/>
    </location>
</feature>
<protein>
    <submittedName>
        <fullName evidence="2">Uncharacterized protein</fullName>
    </submittedName>
</protein>
<dbReference type="Proteomes" id="UP000663862">
    <property type="component" value="Unassembled WGS sequence"/>
</dbReference>